<dbReference type="KEGG" id="pnd:Pla175_20800"/>
<dbReference type="Proteomes" id="UP000317429">
    <property type="component" value="Chromosome"/>
</dbReference>
<dbReference type="AlphaFoldDB" id="A0A518DB39"/>
<evidence type="ECO:0000256" key="1">
    <source>
        <dbReference type="SAM" id="MobiDB-lite"/>
    </source>
</evidence>
<sequence>MGNRIFSSVVILSWGCSMAWLMTAKIMPAFGNGEPPHGGSGAQIPVAWSIEIAGHPCGTAVTQSVAGIQDTTEVHSRVILNELPLPAIAPEWMSSLVGKLGEVSLDMRTKTTLDPLKKLSSFETNVDLNDVPDVVRMYGKVLKGSLRLQIRTGELSRTSQYPWPNEALLGGELTPEPQLLQAYVGRTWKREVYSPFASPHNPVELLEAEVVEETKISFNGELTAVRLIVYRSMSSAGVSSEDRIRAKLWVGEDGRVLRQEVRLMKTRLRFDRLPNAKAKRLASEKLELATRSAVNQPADKRVTRPRVSAPQGVGA</sequence>
<evidence type="ECO:0000313" key="3">
    <source>
        <dbReference type="Proteomes" id="UP000317429"/>
    </source>
</evidence>
<dbReference type="EMBL" id="CP036291">
    <property type="protein sequence ID" value="QDU88699.1"/>
    <property type="molecule type" value="Genomic_DNA"/>
</dbReference>
<name>A0A518DB39_9BACT</name>
<dbReference type="OrthoDB" id="271804at2"/>
<dbReference type="RefSeq" id="WP_145283886.1">
    <property type="nucleotide sequence ID" value="NZ_CP036291.1"/>
</dbReference>
<feature type="region of interest" description="Disordered" evidence="1">
    <location>
        <begin position="290"/>
        <end position="315"/>
    </location>
</feature>
<accession>A0A518DB39</accession>
<keyword evidence="3" id="KW-1185">Reference proteome</keyword>
<organism evidence="2 3">
    <name type="scientific">Pirellulimonas nuda</name>
    <dbReference type="NCBI Taxonomy" id="2528009"/>
    <lineage>
        <taxon>Bacteria</taxon>
        <taxon>Pseudomonadati</taxon>
        <taxon>Planctomycetota</taxon>
        <taxon>Planctomycetia</taxon>
        <taxon>Pirellulales</taxon>
        <taxon>Lacipirellulaceae</taxon>
        <taxon>Pirellulimonas</taxon>
    </lineage>
</organism>
<evidence type="ECO:0000313" key="2">
    <source>
        <dbReference type="EMBL" id="QDU88699.1"/>
    </source>
</evidence>
<gene>
    <name evidence="2" type="ORF">Pla175_20800</name>
</gene>
<protein>
    <submittedName>
        <fullName evidence="2">Uncharacterized protein</fullName>
    </submittedName>
</protein>
<proteinExistence type="predicted"/>
<reference evidence="2 3" key="1">
    <citation type="submission" date="2019-02" db="EMBL/GenBank/DDBJ databases">
        <title>Deep-cultivation of Planctomycetes and their phenomic and genomic characterization uncovers novel biology.</title>
        <authorList>
            <person name="Wiegand S."/>
            <person name="Jogler M."/>
            <person name="Boedeker C."/>
            <person name="Pinto D."/>
            <person name="Vollmers J."/>
            <person name="Rivas-Marin E."/>
            <person name="Kohn T."/>
            <person name="Peeters S.H."/>
            <person name="Heuer A."/>
            <person name="Rast P."/>
            <person name="Oberbeckmann S."/>
            <person name="Bunk B."/>
            <person name="Jeske O."/>
            <person name="Meyerdierks A."/>
            <person name="Storesund J.E."/>
            <person name="Kallscheuer N."/>
            <person name="Luecker S."/>
            <person name="Lage O.M."/>
            <person name="Pohl T."/>
            <person name="Merkel B.J."/>
            <person name="Hornburger P."/>
            <person name="Mueller R.-W."/>
            <person name="Bruemmer F."/>
            <person name="Labrenz M."/>
            <person name="Spormann A.M."/>
            <person name="Op den Camp H."/>
            <person name="Overmann J."/>
            <person name="Amann R."/>
            <person name="Jetten M.S.M."/>
            <person name="Mascher T."/>
            <person name="Medema M.H."/>
            <person name="Devos D.P."/>
            <person name="Kaster A.-K."/>
            <person name="Ovreas L."/>
            <person name="Rohde M."/>
            <person name="Galperin M.Y."/>
            <person name="Jogler C."/>
        </authorList>
    </citation>
    <scope>NUCLEOTIDE SEQUENCE [LARGE SCALE GENOMIC DNA]</scope>
    <source>
        <strain evidence="2 3">Pla175</strain>
    </source>
</reference>